<feature type="region of interest" description="Disordered" evidence="9">
    <location>
        <begin position="4051"/>
        <end position="4088"/>
    </location>
</feature>
<feature type="compositionally biased region" description="Low complexity" evidence="9">
    <location>
        <begin position="1890"/>
        <end position="1929"/>
    </location>
</feature>
<dbReference type="GO" id="GO:0005737">
    <property type="term" value="C:cytoplasm"/>
    <property type="evidence" value="ECO:0007669"/>
    <property type="project" value="TreeGrafter"/>
</dbReference>
<feature type="compositionally biased region" description="Low complexity" evidence="9">
    <location>
        <begin position="3915"/>
        <end position="3929"/>
    </location>
</feature>
<feature type="compositionally biased region" description="Polar residues" evidence="9">
    <location>
        <begin position="2918"/>
        <end position="2930"/>
    </location>
</feature>
<gene>
    <name evidence="11" type="ORF">LtaPh_2622600</name>
</gene>
<keyword evidence="4" id="KW-0547">Nucleotide-binding</keyword>
<feature type="compositionally biased region" description="Low complexity" evidence="9">
    <location>
        <begin position="2436"/>
        <end position="2449"/>
    </location>
</feature>
<feature type="region of interest" description="Disordered" evidence="9">
    <location>
        <begin position="285"/>
        <end position="349"/>
    </location>
</feature>
<evidence type="ECO:0000313" key="12">
    <source>
        <dbReference type="Proteomes" id="UP000419144"/>
    </source>
</evidence>
<evidence type="ECO:0000256" key="5">
    <source>
        <dbReference type="ARBA" id="ARBA00022777"/>
    </source>
</evidence>
<dbReference type="GO" id="GO:0005524">
    <property type="term" value="F:ATP binding"/>
    <property type="evidence" value="ECO:0007669"/>
    <property type="project" value="UniProtKB-KW"/>
</dbReference>
<feature type="compositionally biased region" description="Pro residues" evidence="9">
    <location>
        <begin position="1781"/>
        <end position="1792"/>
    </location>
</feature>
<feature type="compositionally biased region" description="Pro residues" evidence="9">
    <location>
        <begin position="1182"/>
        <end position="1195"/>
    </location>
</feature>
<dbReference type="InterPro" id="IPR050629">
    <property type="entry name" value="STE20/SPS1-PAK"/>
</dbReference>
<dbReference type="Proteomes" id="UP000419144">
    <property type="component" value="Unassembled WGS sequence"/>
</dbReference>
<feature type="region of interest" description="Disordered" evidence="9">
    <location>
        <begin position="2807"/>
        <end position="2869"/>
    </location>
</feature>
<evidence type="ECO:0000256" key="6">
    <source>
        <dbReference type="ARBA" id="ARBA00022840"/>
    </source>
</evidence>
<evidence type="ECO:0000256" key="1">
    <source>
        <dbReference type="ARBA" id="ARBA00008874"/>
    </source>
</evidence>
<organism evidence="11 12">
    <name type="scientific">Leishmania tarentolae</name>
    <name type="common">Sauroleishmania tarentolae</name>
    <dbReference type="NCBI Taxonomy" id="5689"/>
    <lineage>
        <taxon>Eukaryota</taxon>
        <taxon>Discoba</taxon>
        <taxon>Euglenozoa</taxon>
        <taxon>Kinetoplastea</taxon>
        <taxon>Metakinetoplastina</taxon>
        <taxon>Trypanosomatida</taxon>
        <taxon>Trypanosomatidae</taxon>
        <taxon>Leishmaniinae</taxon>
        <taxon>Leishmania</taxon>
        <taxon>lizard Leishmania</taxon>
    </lineage>
</organism>
<dbReference type="PANTHER" id="PTHR48012:SF10">
    <property type="entry name" value="FI20177P1"/>
    <property type="match status" value="1"/>
</dbReference>
<feature type="compositionally biased region" description="Low complexity" evidence="9">
    <location>
        <begin position="1264"/>
        <end position="1283"/>
    </location>
</feature>
<feature type="region of interest" description="Disordered" evidence="9">
    <location>
        <begin position="1264"/>
        <end position="1290"/>
    </location>
</feature>
<evidence type="ECO:0000259" key="10">
    <source>
        <dbReference type="PROSITE" id="PS50011"/>
    </source>
</evidence>
<feature type="region of interest" description="Disordered" evidence="9">
    <location>
        <begin position="1778"/>
        <end position="1814"/>
    </location>
</feature>
<keyword evidence="6" id="KW-0067">ATP-binding</keyword>
<keyword evidence="12" id="KW-1185">Reference proteome</keyword>
<feature type="region of interest" description="Disordered" evidence="9">
    <location>
        <begin position="1856"/>
        <end position="1942"/>
    </location>
</feature>
<feature type="compositionally biased region" description="Polar residues" evidence="9">
    <location>
        <begin position="1518"/>
        <end position="1535"/>
    </location>
</feature>
<feature type="compositionally biased region" description="Basic residues" evidence="9">
    <location>
        <begin position="1713"/>
        <end position="1722"/>
    </location>
</feature>
<feature type="domain" description="Protein kinase" evidence="10">
    <location>
        <begin position="2801"/>
        <end position="3166"/>
    </location>
</feature>
<feature type="compositionally biased region" description="Low complexity" evidence="9">
    <location>
        <begin position="320"/>
        <end position="335"/>
    </location>
</feature>
<feature type="compositionally biased region" description="Low complexity" evidence="9">
    <location>
        <begin position="2843"/>
        <end position="2855"/>
    </location>
</feature>
<feature type="region of interest" description="Disordered" evidence="9">
    <location>
        <begin position="3179"/>
        <end position="3203"/>
    </location>
</feature>
<feature type="compositionally biased region" description="Polar residues" evidence="9">
    <location>
        <begin position="1095"/>
        <end position="1107"/>
    </location>
</feature>
<evidence type="ECO:0000256" key="2">
    <source>
        <dbReference type="ARBA" id="ARBA00022527"/>
    </source>
</evidence>
<comment type="catalytic activity">
    <reaction evidence="8">
        <text>L-seryl-[protein] + ATP = O-phospho-L-seryl-[protein] + ADP + H(+)</text>
        <dbReference type="Rhea" id="RHEA:17989"/>
        <dbReference type="Rhea" id="RHEA-COMP:9863"/>
        <dbReference type="Rhea" id="RHEA-COMP:11604"/>
        <dbReference type="ChEBI" id="CHEBI:15378"/>
        <dbReference type="ChEBI" id="CHEBI:29999"/>
        <dbReference type="ChEBI" id="CHEBI:30616"/>
        <dbReference type="ChEBI" id="CHEBI:83421"/>
        <dbReference type="ChEBI" id="CHEBI:456216"/>
        <dbReference type="EC" id="2.7.11.1"/>
    </reaction>
</comment>
<feature type="compositionally biased region" description="Polar residues" evidence="9">
    <location>
        <begin position="3936"/>
        <end position="3945"/>
    </location>
</feature>
<feature type="region of interest" description="Disordered" evidence="9">
    <location>
        <begin position="1089"/>
        <end position="1211"/>
    </location>
</feature>
<keyword evidence="2" id="KW-0723">Serine/threonine-protein kinase</keyword>
<feature type="compositionally biased region" description="Pro residues" evidence="9">
    <location>
        <begin position="1329"/>
        <end position="1339"/>
    </location>
</feature>
<dbReference type="EMBL" id="BLBS01000035">
    <property type="protein sequence ID" value="GET89575.1"/>
    <property type="molecule type" value="Genomic_DNA"/>
</dbReference>
<sequence>MRRASAATSGSDLSDSCDEGSILDCEALDERVKLMGSGRHLPVPVLRGGAMVGVNRHSSAAVLSGAAGESREALDSRRHYRDKHQLFDVHQQRLLPMPPSQRTERGDDFMGTGRDLGFMDSFDGFPLYVDDDGVMKVSGNRRRDPFAFGYDAVEEGDLATDNVRGGSATRRNSHYIGTGAALCSSFGTSEGAFVSGSSSYSSSLYEEHYDFSHQQCDRTYAYGHRCSADTSAAAGYGYTPFEMPYASGAGAFALYDGDGAPLPIDAPLPSHPYIASRRRRLVGAASSAQARLNAQRRRSSNRKGNRTRARGARGRRLGRRNTTAAASSHSPPSRHGSYRGVPSSSRLPIHLPGSNPLLLGMTPLPNTGRMGIAATASGTGAPGIHGSLSSLVSAAASANAAPSEVERVTRMREYLLAREEAVKKRYATDRRGCARGANTGTTAGSNRGTWKTTTADTLRLADPLSTGDSVGKASIKDDALASQHTHGVGFFSPLQMSLGGWNQSLIANTGKAGTGPAAALATVRSARLRSKDASTQLQAVTTTEESVYVRADPASAAATGARGRDHRGVSLGDAAPAAMHGTALPAGMDAYFGQRMMTLRDPYTGLAIAPACTPLPTKTETAAAAVHMCAAGIQFFRDPTAPRPSAAGFLPSTALGLPATISPLWPTPYLLNAGHPPWPAFRAGTETVSGEDSLRASVSAPYTLTTPHRASSASAAYRLPTSLQPLATSLTSKATQTQAWQLSSRESLVKEASIMRSPRSLVMARNPSATSMLPKKLSSHDSVAPVDKAATEASDWAQRRWRPPSKTDAFYDRRPRLTVRDESATAGAPLTVASSGAGDTALLGVIGLRGSEEFTATPPSFGDCARSWWRVQSRGATASGSSSSNSAEPAAAAGIEGGEDCFPLRWHCSVPAFGMSGREPQDGAPITAGWSDEAARGWCGVCPIAVHPQGGAGEYDISFPTAGASSSASAAMPTLFAYPPSITPYVLPCHPQQNTRHHAWTAEGVSATSNTSCVVHVFTVSREMLRSVYDYVAYMCVAKRHADLQRWRRKREGHLSTELAAGRPPRDAQWCLRCPHCGVVGKVVRSAAARGDSEAMSSNPRLSSTRAQSEHLHDGRKHHHHRHSLHHSRASHHTALGSAATTPEPLLFPNHSEPTASASLGLSLAQQQQQHTKRFEWSPVKSPSPRPSSLPPQPPRRSDFGMDSATQGGSRAVVRNTNFSMDGLQGEHRNVLVDEVGAVLTTPLESEVPQSSPAAPALRTACAPLTRGSSGRSGSSPALPRSAHSASPPLVRLRPQTQLHEENCSSQESSHIRSMLTLPLPTVETAPVSPSPSPSPPQPLTASALDAAVSAVPAKLHNFSCSSSTKGEAPSGIFNSSDARVEVPLDSFDVSAELSPSLYTNSKLYEQSAQAAYHRYSSASGNDLRAPRQQPLATVLARGVDEECPLDELATSLSPRKPAEELDGATGKNAAMQRSSSRGAFVNSNSDNHSHRQHGGGAASDAEDVQPGLAGSAAPHVSRSTASHSFTIPTSTSPNCPVRMADTGKCSTTMTRHTATTLSAAVTSADSSASKHAPPTSISVATRTVSSVMTSLNAKVRPIGSSLGSNPNSKTMSGTDSLLCPMVGSTMTPAVRTLAPSTAPVQSQGGEYDEGYSAVAQRWGDTDVHETAREHGLSRGASYVCLGCHRDVVPKKSLLTPIGDNISVYCHSQHTHHHSAAQHSHHTNNNTGSGVCDTDADDVEVEGTVSASIGVMAFEDLLQDDVFIYALHTALCESLMMPSTQEPPPLPPPLPAAPRKRSRKRTSRTPPARADVNGFLQPILTSAPVHQTAAPPQLWEDTSVAATDAEGEVCTATALGVPHQQSPEPIGNGGAVSSKSIGGYIGDQTEPLTQGQSGRQQQQQQQQRETPTSALSMSAAPSASSTSSLLTSLEGSVATDREGSGCPAAPSPIRLSLACCGLTVNVLPYLKPPVPSAEVQGRVSDGDIKRREPARKHLTRIRTTVRKTSGVSRVPRQRFGSPALLSRLVIPRMREDASTRGLTPSTMLISDAAVSQYRHKRRCSKQRQGACIHHDTPLRQRRRSSLSTAASKLISVENPSNGSAVHPAAASKPLIVKGTFSSEKHRIQVNPRTPLDAVSKDRIMERIFRQDRLGSRSDISVTAVARSCETEKRRGRGSDSAASVGPVLTAVPASGAGRRRRGTRVNRRDDARPAAGRSVNARGFDVHKQRHPHHHPRSYTQELAQKHAALLLPPGRVPKPLGLDLGVYHDSSLVLEIDIAYPRLPRGNVRELLAEWKDTCQPHPVLVEAVIRNIVYAVLVQLSTLHTAGRTHGSVKSTNVFPLWHAMEGTRESGLMMPPRPRQCSASPSPLAVAHEKCEAESMQDYGRKSEAVIRNEEEAERRQNAPDADAEGACESGDAPNAVSPATGQAALAPQRCNSDTSTSLTNSRLLSYRQRREASHTALAHLRRHQKTCPHVRGTQCKRKPARGFGAGRTALSRPTSSAPAALPGASSSAISNTPSTGLVTAMAVYRRSSLSASTGGSARTDSKQADPSTARHPPVGQSLQSSMLLSSSAVLSSESMLPSKWLSTCSRHAPSLTTDATQPYHADNSSRSTTTLSPTVGMLSSNTRVRRGGGGATRLRRGSMGINVGGKCNASDPNDDADDEGDNALVPLVAEVLTPSSAAVHAFATGKAAAATEVGTAEPNIQPHNNLLGTPSVSGMPSCPSFAAVPRHRDYRCSHPRSRRGRRSWSSAIDDPDEWLASSVPRRYVRGVELRPAATVWFPQMTLNKADAAAGLVRTPDVEAQPVLTRGPVGAVPNPQFGSVCRDETSPLASPTAHRDRWGSDSAGSSTSPSAALHGANSSTGQDAPDPLQWSRQVLLVENVGAVVAAALRTAMTCVLMRHPPRSHPSPLASPLAHATSTKTPPSTLQNARHTADVPADLTTAAAEKLRLCSSTQSKSADASVSHRRKKGAASAPTLRVYAPDVTRGLPPSSPNLFAVQESEYVPAPELIRLPADDACTLRRPWLLHTGGAAAADKVEGDVTWDHPRLPHSPCAAAVDTGAESAAQWRETLTGPEVAASPETRLRNTFDPYPTPSAAVDIWELGMMALELADGPPPTTWLTQREPTPALRTYPWSSYFHAFVSLCLKRTPEQRGTAAELLQHPWFSVALVPQASMASPPTAIQSSGSNWGRGTAGGGSAGASVDPKSLSASFQCGKEGAPALVSLSTRPSLSSCRPGVMGIGCLTEEEKAEWENYDYTLLYASSAHSARLLTTNAAAASAAAATVAGNHRPTGNSRVRLEGSSTHQKQGAATSASVISAGERNTREASVVDAISVGERPSVLGQSHRGTDPLSLSHAAAAADAIVPQSSLLTVSSPGVSAAVESPLAAVAATAATASANDELMMSMCAVDLAQTFAELIAKRWAQQQKLVPSPATAAGAYDAAANGRKVVSPPQRNFFTATTAATSLDGANPFLLSVVSPQSNASGSAAAAAAYNAALPQSAQWTMGQCALSQQQSELLCSKMSADEMMMPIWGGHSTMFNNASLSGQVTAVPAISPSGALSPLPLSPLELVGRGPVHLLPAHLPTLYAPLCDPRRDSVLMAANARALPWTARMMGERDGMAGIQEQPQPHQAQASAACGAASPWFQLRARAEAERSTPFTRATFQALPHRDGSVSQGGSGCPAFRWDYGNLNDYVSTSTESSSNARYHGFHARTVSGSSSESSNFSSTQSDTDSHRTASGRSGATHGGTHVHISGIRLSSASMLKVGDEVPVSTRTLTHHLDDVFKASSPLTDDATSHSVAFKVGTQGQCAGGSRGIVVYDPATGGDGLAMKEGASSCAAASKLREPLSDEHCPRHGRHDGSAGRDDDGGVAPRPSTPSSSRPKHHLVGTVVSALARLSVMAYRPSDTDRSWSEASSSSSDSENSTSCNRKSDSATLSPTSEPSRCCPTTLELDDKAACMQGFMDSGDDTGSEGPDEDVNGLSESPEVQCDELLRCLLALQRNCPAAVSLWCARVVQQAMRHPRTATRASRVLEQIESLLPAGRARNLDWLKRPDDSPLPHSSPDPLGAGDSKRHERGVGTTGDVSSSLSAAAAARVSSHSSASALPPAELDASPSSFQNYEMAKWIYALHQALPRCT</sequence>
<feature type="compositionally biased region" description="Low complexity" evidence="9">
    <location>
        <begin position="2497"/>
        <end position="2514"/>
    </location>
</feature>
<evidence type="ECO:0000256" key="8">
    <source>
        <dbReference type="ARBA" id="ARBA00048679"/>
    </source>
</evidence>
<feature type="compositionally biased region" description="Polar residues" evidence="9">
    <location>
        <begin position="2953"/>
        <end position="2962"/>
    </location>
</feature>
<feature type="region of interest" description="Disordered" evidence="9">
    <location>
        <begin position="1713"/>
        <end position="1733"/>
    </location>
</feature>
<evidence type="ECO:0000256" key="4">
    <source>
        <dbReference type="ARBA" id="ARBA00022741"/>
    </source>
</evidence>
<feature type="compositionally biased region" description="Polar residues" evidence="9">
    <location>
        <begin position="2533"/>
        <end position="2542"/>
    </location>
</feature>
<keyword evidence="3" id="KW-0808">Transferase</keyword>
<comment type="catalytic activity">
    <reaction evidence="7">
        <text>L-threonyl-[protein] + ATP = O-phospho-L-threonyl-[protein] + ADP + H(+)</text>
        <dbReference type="Rhea" id="RHEA:46608"/>
        <dbReference type="Rhea" id="RHEA-COMP:11060"/>
        <dbReference type="Rhea" id="RHEA-COMP:11605"/>
        <dbReference type="ChEBI" id="CHEBI:15378"/>
        <dbReference type="ChEBI" id="CHEBI:30013"/>
        <dbReference type="ChEBI" id="CHEBI:30616"/>
        <dbReference type="ChEBI" id="CHEBI:61977"/>
        <dbReference type="ChEBI" id="CHEBI:456216"/>
        <dbReference type="EC" id="2.7.11.1"/>
    </reaction>
</comment>
<feature type="compositionally biased region" description="Basic residues" evidence="9">
    <location>
        <begin position="1794"/>
        <end position="1803"/>
    </location>
</feature>
<feature type="compositionally biased region" description="Polar residues" evidence="9">
    <location>
        <begin position="3292"/>
        <end position="3317"/>
    </location>
</feature>
<feature type="region of interest" description="Disordered" evidence="9">
    <location>
        <begin position="3843"/>
        <end position="3889"/>
    </location>
</feature>
<reference evidence="11" key="1">
    <citation type="submission" date="2019-11" db="EMBL/GenBank/DDBJ databases">
        <title>Leishmania tarentolae CDS.</title>
        <authorList>
            <person name="Goto Y."/>
            <person name="Yamagishi J."/>
        </authorList>
    </citation>
    <scope>NUCLEOTIDE SEQUENCE [LARGE SCALE GENOMIC DNA]</scope>
    <source>
        <strain evidence="11">Parrot Tar II</strain>
    </source>
</reference>
<feature type="region of interest" description="Disordered" evidence="9">
    <location>
        <begin position="2594"/>
        <end position="2664"/>
    </location>
</feature>
<feature type="compositionally biased region" description="Acidic residues" evidence="9">
    <location>
        <begin position="3968"/>
        <end position="3981"/>
    </location>
</feature>
<feature type="region of interest" description="Disordered" evidence="9">
    <location>
        <begin position="2394"/>
        <end position="2516"/>
    </location>
</feature>
<comment type="caution">
    <text evidence="11">The sequence shown here is derived from an EMBL/GenBank/DDBJ whole genome shotgun (WGS) entry which is preliminary data.</text>
</comment>
<feature type="compositionally biased region" description="Polar residues" evidence="9">
    <location>
        <begin position="2594"/>
        <end position="2626"/>
    </location>
</feature>
<feature type="region of interest" description="Disordered" evidence="9">
    <location>
        <begin position="1448"/>
        <end position="1539"/>
    </location>
</feature>
<feature type="region of interest" description="Disordered" evidence="9">
    <location>
        <begin position="3285"/>
        <end position="3319"/>
    </location>
</feature>
<feature type="compositionally biased region" description="Low complexity" evidence="9">
    <location>
        <begin position="1156"/>
        <end position="1170"/>
    </location>
</feature>
<dbReference type="OrthoDB" id="267330at2759"/>
<feature type="compositionally biased region" description="Basic residues" evidence="9">
    <location>
        <begin position="2463"/>
        <end position="2484"/>
    </location>
</feature>
<dbReference type="VEuPathDB" id="TriTrypDB:LtaPh_2622600"/>
<dbReference type="InterPro" id="IPR000719">
    <property type="entry name" value="Prot_kinase_dom"/>
</dbReference>
<protein>
    <recommendedName>
        <fullName evidence="10">Protein kinase domain-containing protein</fullName>
    </recommendedName>
</protein>
<feature type="region of interest" description="Disordered" evidence="9">
    <location>
        <begin position="3716"/>
        <end position="3752"/>
    </location>
</feature>
<feature type="region of interest" description="Disordered" evidence="9">
    <location>
        <begin position="2533"/>
        <end position="2565"/>
    </location>
</feature>
<feature type="region of interest" description="Disordered" evidence="9">
    <location>
        <begin position="3963"/>
        <end position="3985"/>
    </location>
</feature>
<dbReference type="PROSITE" id="PS50011">
    <property type="entry name" value="PROTEIN_KINASE_DOM"/>
    <property type="match status" value="1"/>
</dbReference>
<feature type="compositionally biased region" description="Basic residues" evidence="9">
    <location>
        <begin position="1114"/>
        <end position="1132"/>
    </location>
</feature>
<feature type="compositionally biased region" description="Basic and acidic residues" evidence="9">
    <location>
        <begin position="4051"/>
        <end position="4060"/>
    </location>
</feature>
<feature type="compositionally biased region" description="Basic and acidic residues" evidence="9">
    <location>
        <begin position="3845"/>
        <end position="3870"/>
    </location>
</feature>
<dbReference type="GO" id="GO:0004674">
    <property type="term" value="F:protein serine/threonine kinase activity"/>
    <property type="evidence" value="ECO:0007669"/>
    <property type="project" value="UniProtKB-KW"/>
</dbReference>
<feature type="compositionally biased region" description="Low complexity" evidence="9">
    <location>
        <begin position="3718"/>
        <end position="3733"/>
    </location>
</feature>
<evidence type="ECO:0000313" key="11">
    <source>
        <dbReference type="EMBL" id="GET89575.1"/>
    </source>
</evidence>
<dbReference type="Gene3D" id="1.10.510.10">
    <property type="entry name" value="Transferase(Phosphotransferase) domain 1"/>
    <property type="match status" value="1"/>
</dbReference>
<keyword evidence="5" id="KW-0418">Kinase</keyword>
<comment type="similarity">
    <text evidence="1">Belongs to the protein kinase superfamily. STE Ser/Thr protein kinase family. STE20 subfamily.</text>
</comment>
<dbReference type="SUPFAM" id="SSF56112">
    <property type="entry name" value="Protein kinase-like (PK-like)"/>
    <property type="match status" value="1"/>
</dbReference>
<evidence type="ECO:0000256" key="3">
    <source>
        <dbReference type="ARBA" id="ARBA00022679"/>
    </source>
</evidence>
<feature type="region of interest" description="Disordered" evidence="9">
    <location>
        <begin position="3906"/>
        <end position="3949"/>
    </location>
</feature>
<feature type="region of interest" description="Disordered" evidence="9">
    <location>
        <begin position="2904"/>
        <end position="2930"/>
    </location>
</feature>
<proteinExistence type="inferred from homology"/>
<feature type="region of interest" description="Disordered" evidence="9">
    <location>
        <begin position="2953"/>
        <end position="2977"/>
    </location>
</feature>
<feature type="compositionally biased region" description="Polar residues" evidence="9">
    <location>
        <begin position="1472"/>
        <end position="1487"/>
    </location>
</feature>
<feature type="compositionally biased region" description="Basic residues" evidence="9">
    <location>
        <begin position="294"/>
        <end position="319"/>
    </location>
</feature>
<accession>A0A640KKJ9</accession>
<feature type="region of interest" description="Disordered" evidence="9">
    <location>
        <begin position="2190"/>
        <end position="2230"/>
    </location>
</feature>
<feature type="region of interest" description="Disordered" evidence="9">
    <location>
        <begin position="1322"/>
        <end position="1341"/>
    </location>
</feature>
<name>A0A640KKJ9_LEITA</name>
<evidence type="ECO:0000256" key="7">
    <source>
        <dbReference type="ARBA" id="ARBA00047899"/>
    </source>
</evidence>
<evidence type="ECO:0000256" key="9">
    <source>
        <dbReference type="SAM" id="MobiDB-lite"/>
    </source>
</evidence>
<dbReference type="InterPro" id="IPR011009">
    <property type="entry name" value="Kinase-like_dom_sf"/>
</dbReference>
<dbReference type="PANTHER" id="PTHR48012">
    <property type="entry name" value="STERILE20-LIKE KINASE, ISOFORM B-RELATED"/>
    <property type="match status" value="1"/>
</dbReference>